<dbReference type="UniPathway" id="UPA00219"/>
<evidence type="ECO:0000256" key="4">
    <source>
        <dbReference type="ARBA" id="ARBA00022960"/>
    </source>
</evidence>
<keyword evidence="2 10" id="KW-1003">Cell membrane</keyword>
<evidence type="ECO:0000256" key="8">
    <source>
        <dbReference type="ARBA" id="ARBA00060041"/>
    </source>
</evidence>
<dbReference type="GO" id="GO:0015648">
    <property type="term" value="F:lipid-linked peptidoglycan transporter activity"/>
    <property type="evidence" value="ECO:0007669"/>
    <property type="project" value="UniProtKB-UniRule"/>
</dbReference>
<evidence type="ECO:0000313" key="13">
    <source>
        <dbReference type="Proteomes" id="UP000230052"/>
    </source>
</evidence>
<dbReference type="GO" id="GO:0005886">
    <property type="term" value="C:plasma membrane"/>
    <property type="evidence" value="ECO:0007669"/>
    <property type="project" value="UniProtKB-SubCell"/>
</dbReference>
<dbReference type="GO" id="GO:0071555">
    <property type="term" value="P:cell wall organization"/>
    <property type="evidence" value="ECO:0007669"/>
    <property type="project" value="UniProtKB-UniRule"/>
</dbReference>
<feature type="transmembrane region" description="Helical" evidence="10">
    <location>
        <begin position="164"/>
        <end position="181"/>
    </location>
</feature>
<keyword evidence="7 10" id="KW-0472">Membrane</keyword>
<feature type="transmembrane region" description="Helical" evidence="10">
    <location>
        <begin position="280"/>
        <end position="298"/>
    </location>
</feature>
<feature type="transmembrane region" description="Helical" evidence="10">
    <location>
        <begin position="256"/>
        <end position="273"/>
    </location>
</feature>
<dbReference type="AlphaFoldDB" id="A0A2J0KTI7"/>
<dbReference type="GO" id="GO:0009252">
    <property type="term" value="P:peptidoglycan biosynthetic process"/>
    <property type="evidence" value="ECO:0007669"/>
    <property type="project" value="UniProtKB-UniRule"/>
</dbReference>
<dbReference type="EMBL" id="PEWV01000032">
    <property type="protein sequence ID" value="PIU41812.1"/>
    <property type="molecule type" value="Genomic_DNA"/>
</dbReference>
<comment type="similarity">
    <text evidence="9 10 11">Belongs to the MurJ/MviN family.</text>
</comment>
<evidence type="ECO:0000313" key="12">
    <source>
        <dbReference type="EMBL" id="PIU41812.1"/>
    </source>
</evidence>
<feature type="transmembrane region" description="Helical" evidence="10">
    <location>
        <begin position="89"/>
        <end position="117"/>
    </location>
</feature>
<evidence type="ECO:0000256" key="11">
    <source>
        <dbReference type="PIRNR" id="PIRNR002869"/>
    </source>
</evidence>
<feature type="transmembrane region" description="Helical" evidence="10">
    <location>
        <begin position="449"/>
        <end position="466"/>
    </location>
</feature>
<keyword evidence="10 11" id="KW-0813">Transport</keyword>
<dbReference type="GO" id="GO:0034204">
    <property type="term" value="P:lipid translocation"/>
    <property type="evidence" value="ECO:0007669"/>
    <property type="project" value="TreeGrafter"/>
</dbReference>
<dbReference type="PANTHER" id="PTHR47019:SF1">
    <property type="entry name" value="LIPID II FLIPPASE MURJ"/>
    <property type="match status" value="1"/>
</dbReference>
<comment type="caution">
    <text evidence="12">The sequence shown here is derived from an EMBL/GenBank/DDBJ whole genome shotgun (WGS) entry which is preliminary data.</text>
</comment>
<reference evidence="12 13" key="1">
    <citation type="submission" date="2017-09" db="EMBL/GenBank/DDBJ databases">
        <title>Depth-based differentiation of microbial function through sediment-hosted aquifers and enrichment of novel symbionts in the deep terrestrial subsurface.</title>
        <authorList>
            <person name="Probst A.J."/>
            <person name="Ladd B."/>
            <person name="Jarett J.K."/>
            <person name="Geller-Mcgrath D.E."/>
            <person name="Sieber C.M."/>
            <person name="Emerson J.B."/>
            <person name="Anantharaman K."/>
            <person name="Thomas B.C."/>
            <person name="Malmstrom R."/>
            <person name="Stieglmeier M."/>
            <person name="Klingl A."/>
            <person name="Woyke T."/>
            <person name="Ryan C.M."/>
            <person name="Banfield J.F."/>
        </authorList>
    </citation>
    <scope>NUCLEOTIDE SEQUENCE [LARGE SCALE GENOMIC DNA]</scope>
    <source>
        <strain evidence="12">CG07_land_8_20_14_0_80_42_15</strain>
    </source>
</reference>
<dbReference type="PIRSF" id="PIRSF002869">
    <property type="entry name" value="MviN"/>
    <property type="match status" value="1"/>
</dbReference>
<feature type="transmembrane region" description="Helical" evidence="10">
    <location>
        <begin position="29"/>
        <end position="48"/>
    </location>
</feature>
<name>A0A2J0KTI7_9BACT</name>
<evidence type="ECO:0000256" key="2">
    <source>
        <dbReference type="ARBA" id="ARBA00022475"/>
    </source>
</evidence>
<evidence type="ECO:0000256" key="10">
    <source>
        <dbReference type="HAMAP-Rule" id="MF_02078"/>
    </source>
</evidence>
<evidence type="ECO:0000256" key="6">
    <source>
        <dbReference type="ARBA" id="ARBA00022989"/>
    </source>
</evidence>
<feature type="transmembrane region" description="Helical" evidence="10">
    <location>
        <begin position="187"/>
        <end position="210"/>
    </location>
</feature>
<dbReference type="InterPro" id="IPR004268">
    <property type="entry name" value="MurJ"/>
</dbReference>
<evidence type="ECO:0000256" key="1">
    <source>
        <dbReference type="ARBA" id="ARBA00004651"/>
    </source>
</evidence>
<dbReference type="PRINTS" id="PR01806">
    <property type="entry name" value="VIRFACTRMVIN"/>
</dbReference>
<comment type="subcellular location">
    <subcellularLocation>
        <location evidence="1 10">Cell membrane</location>
        <topology evidence="1 10">Multi-pass membrane protein</topology>
    </subcellularLocation>
</comment>
<keyword evidence="6 10" id="KW-1133">Transmembrane helix</keyword>
<sequence length="522" mass="57175">MEKRAIIKSTGIISMATCLSRVLGFIRDIVIAQLFGTGMFAQAFVVAFRIPNMLRDLAGEGATNAAFVPVLTEYKMTKSDAEYWHLARVLLNVLIVSLSVITILGIIASPLIVRLIAPGFIKEPDKLEITIMLNRVLFPYILLIGLSAYSMGVLNSLRHFTTPAFGSSLMNISMILSALFFCPRIGVMGLAIGALIGGAMQLGLQLPVLYKKGLRIKKDFVLFHPEARRILFLLLPRLMGTAVYELNIFIDTMLGSLSWIVGMGGVAALYYSNRLLQLPLAIFGIALAQVTLPTMSAYSAKKDMEGVKRTLSFSLRVIFLIVIPAAAGLIVLGRPIIKILLERGAFDSYSTSITYSALLFYSFGLFAYAGVKILVNGFYAINDTLTPVKTAAKALAINTVLNLILMWPLKIGGLALATSIAGTFNFFFLLSLLQKKIGALDMEAIRDTFIRVLLASLVMGLAGYALLRTSYFDFDGGGRLLCTLKLFILIGINICIFIVSAVALKVREMKEAFRWVSTLKQR</sequence>
<keyword evidence="5 10" id="KW-0573">Peptidoglycan synthesis</keyword>
<dbReference type="CDD" id="cd13123">
    <property type="entry name" value="MATE_MurJ_like"/>
    <property type="match status" value="1"/>
</dbReference>
<feature type="transmembrane region" description="Helical" evidence="10">
    <location>
        <begin position="137"/>
        <end position="157"/>
    </location>
</feature>
<keyword evidence="4 10" id="KW-0133">Cell shape</keyword>
<feature type="transmembrane region" description="Helical" evidence="10">
    <location>
        <begin position="486"/>
        <end position="504"/>
    </location>
</feature>
<evidence type="ECO:0000256" key="5">
    <source>
        <dbReference type="ARBA" id="ARBA00022984"/>
    </source>
</evidence>
<dbReference type="Proteomes" id="UP000230052">
    <property type="component" value="Unassembled WGS sequence"/>
</dbReference>
<organism evidence="12 13">
    <name type="scientific">Candidatus Aquitaenariimonas noxiae</name>
    <dbReference type="NCBI Taxonomy" id="1974741"/>
    <lineage>
        <taxon>Bacteria</taxon>
        <taxon>Pseudomonadati</taxon>
        <taxon>Candidatus Omnitrophota</taxon>
        <taxon>Candidatus Aquitaenariimonas</taxon>
    </lineage>
</organism>
<feature type="transmembrane region" description="Helical" evidence="10">
    <location>
        <begin position="318"/>
        <end position="337"/>
    </location>
</feature>
<dbReference type="GO" id="GO:0008360">
    <property type="term" value="P:regulation of cell shape"/>
    <property type="evidence" value="ECO:0007669"/>
    <property type="project" value="UniProtKB-UniRule"/>
</dbReference>
<dbReference type="NCBIfam" id="TIGR01695">
    <property type="entry name" value="murJ_mviN"/>
    <property type="match status" value="1"/>
</dbReference>
<protein>
    <recommendedName>
        <fullName evidence="10">Probable lipid II flippase MurJ</fullName>
    </recommendedName>
</protein>
<accession>A0A2J0KTI7</accession>
<dbReference type="InterPro" id="IPR051050">
    <property type="entry name" value="Lipid_II_flippase_MurJ/MviN"/>
</dbReference>
<proteinExistence type="inferred from homology"/>
<keyword evidence="3 10" id="KW-0812">Transmembrane</keyword>
<keyword evidence="10 11" id="KW-0961">Cell wall biogenesis/degradation</keyword>
<comment type="function">
    <text evidence="8 10 11">Involved in peptidoglycan biosynthesis. Transports lipid-linked peptidoglycan precursors from the inner to the outer leaflet of the cytoplasmic membrane.</text>
</comment>
<comment type="pathway">
    <text evidence="10">Cell wall biogenesis; peptidoglycan biosynthesis.</text>
</comment>
<dbReference type="HAMAP" id="MF_02078">
    <property type="entry name" value="MurJ_MviN"/>
    <property type="match status" value="1"/>
</dbReference>
<feature type="transmembrane region" description="Helical" evidence="10">
    <location>
        <begin position="411"/>
        <end position="433"/>
    </location>
</feature>
<evidence type="ECO:0000256" key="9">
    <source>
        <dbReference type="ARBA" id="ARBA00061532"/>
    </source>
</evidence>
<feature type="transmembrane region" description="Helical" evidence="10">
    <location>
        <begin position="358"/>
        <end position="381"/>
    </location>
</feature>
<dbReference type="PANTHER" id="PTHR47019">
    <property type="entry name" value="LIPID II FLIPPASE MURJ"/>
    <property type="match status" value="1"/>
</dbReference>
<gene>
    <name evidence="12" type="primary">mviN</name>
    <name evidence="10" type="synonym">murJ</name>
    <name evidence="12" type="ORF">COS99_03300</name>
</gene>
<evidence type="ECO:0000256" key="7">
    <source>
        <dbReference type="ARBA" id="ARBA00023136"/>
    </source>
</evidence>
<evidence type="ECO:0000256" key="3">
    <source>
        <dbReference type="ARBA" id="ARBA00022692"/>
    </source>
</evidence>
<dbReference type="Pfam" id="PF03023">
    <property type="entry name" value="MurJ"/>
    <property type="match status" value="1"/>
</dbReference>